<accession>D6ST84</accession>
<feature type="signal peptide" evidence="3">
    <location>
        <begin position="1"/>
        <end position="24"/>
    </location>
</feature>
<feature type="domain" description="Bacterial surface antigen (D15)" evidence="4">
    <location>
        <begin position="305"/>
        <end position="595"/>
    </location>
</feature>
<name>D6ST84_9BACT</name>
<dbReference type="OrthoDB" id="9814535at2"/>
<protein>
    <submittedName>
        <fullName evidence="5">Surface antigen (D15)</fullName>
    </submittedName>
</protein>
<dbReference type="Pfam" id="PF01103">
    <property type="entry name" value="Omp85"/>
    <property type="match status" value="1"/>
</dbReference>
<evidence type="ECO:0000313" key="6">
    <source>
        <dbReference type="Proteomes" id="UP000005496"/>
    </source>
</evidence>
<dbReference type="Gene3D" id="3.10.20.310">
    <property type="entry name" value="membrane protein fhac"/>
    <property type="match status" value="1"/>
</dbReference>
<dbReference type="InterPro" id="IPR039910">
    <property type="entry name" value="D15-like"/>
</dbReference>
<proteinExistence type="predicted"/>
<comment type="caution">
    <text evidence="5">The sequence shown here is derived from an EMBL/GenBank/DDBJ whole genome shotgun (WGS) entry which is preliminary data.</text>
</comment>
<evidence type="ECO:0000256" key="3">
    <source>
        <dbReference type="SAM" id="SignalP"/>
    </source>
</evidence>
<dbReference type="GO" id="GO:0019867">
    <property type="term" value="C:outer membrane"/>
    <property type="evidence" value="ECO:0007669"/>
    <property type="project" value="InterPro"/>
</dbReference>
<keyword evidence="3" id="KW-0732">Signal</keyword>
<evidence type="ECO:0000256" key="2">
    <source>
        <dbReference type="ARBA" id="ARBA00023136"/>
    </source>
</evidence>
<feature type="chain" id="PRO_5003088295" evidence="3">
    <location>
        <begin position="25"/>
        <end position="595"/>
    </location>
</feature>
<dbReference type="eggNOG" id="COG0729">
    <property type="taxonomic scope" value="Bacteria"/>
</dbReference>
<dbReference type="PANTHER" id="PTHR12815:SF42">
    <property type="entry name" value="BACTERIAL SURFACE ANTIGEN (D15) DOMAIN-CONTAINING PROTEIN"/>
    <property type="match status" value="1"/>
</dbReference>
<gene>
    <name evidence="5" type="ORF">Dthio_PD1239</name>
</gene>
<evidence type="ECO:0000256" key="1">
    <source>
        <dbReference type="ARBA" id="ARBA00004370"/>
    </source>
</evidence>
<dbReference type="Proteomes" id="UP000005496">
    <property type="component" value="Unassembled WGS sequence"/>
</dbReference>
<organism evidence="5 6">
    <name type="scientific">Desulfonatronospira thiodismutans ASO3-1</name>
    <dbReference type="NCBI Taxonomy" id="555779"/>
    <lineage>
        <taxon>Bacteria</taxon>
        <taxon>Pseudomonadati</taxon>
        <taxon>Thermodesulfobacteriota</taxon>
        <taxon>Desulfovibrionia</taxon>
        <taxon>Desulfovibrionales</taxon>
        <taxon>Desulfonatronovibrionaceae</taxon>
        <taxon>Desulfonatronospira</taxon>
    </lineage>
</organism>
<dbReference type="Gene3D" id="2.40.160.50">
    <property type="entry name" value="membrane protein fhac: a member of the omp85/tpsb transporter family"/>
    <property type="match status" value="1"/>
</dbReference>
<reference evidence="5" key="1">
    <citation type="submission" date="2010-05" db="EMBL/GenBank/DDBJ databases">
        <title>The draft genome of Desulfonatronospira thiodismutans ASO3-1.</title>
        <authorList>
            <consortium name="US DOE Joint Genome Institute (JGI-PGF)"/>
            <person name="Lucas S."/>
            <person name="Copeland A."/>
            <person name="Lapidus A."/>
            <person name="Cheng J.-F."/>
            <person name="Bruce D."/>
            <person name="Goodwin L."/>
            <person name="Pitluck S."/>
            <person name="Chertkov O."/>
            <person name="Brettin T."/>
            <person name="Detter J.C."/>
            <person name="Han C."/>
            <person name="Land M.L."/>
            <person name="Hauser L."/>
            <person name="Kyrpides N."/>
            <person name="Mikhailova N."/>
            <person name="Muyzer G."/>
            <person name="Woyke T."/>
        </authorList>
    </citation>
    <scope>NUCLEOTIDE SEQUENCE [LARGE SCALE GENOMIC DNA]</scope>
    <source>
        <strain evidence="5">ASO3-1</strain>
    </source>
</reference>
<dbReference type="RefSeq" id="WP_008871249.1">
    <property type="nucleotide sequence ID" value="NZ_ACJN02000003.1"/>
</dbReference>
<evidence type="ECO:0000313" key="5">
    <source>
        <dbReference type="EMBL" id="EFI33900.1"/>
    </source>
</evidence>
<keyword evidence="2" id="KW-0472">Membrane</keyword>
<comment type="subcellular location">
    <subcellularLocation>
        <location evidence="1">Membrane</location>
    </subcellularLocation>
</comment>
<dbReference type="PANTHER" id="PTHR12815">
    <property type="entry name" value="SORTING AND ASSEMBLY MACHINERY SAMM50 PROTEIN FAMILY MEMBER"/>
    <property type="match status" value="1"/>
</dbReference>
<dbReference type="AlphaFoldDB" id="D6ST84"/>
<sequence>MTTKISILFFLALLLYGLQGYASADQQEQDPAATSYETEFRGDIDSRMRQILNQVSDTVALKERPLVSVSQLKRRVRDDIPEFVGALRSFGYYAPDITYTIHEDETPVRVVFEVNQGPEFLIEDVEIIPKDSDWEGEVPDPEVLGLYKGERIRSSTVKESTRKLDSYLKARGHPFPRTRVQEVVIDHADNSAIVYLAFDPGPRAGFGDMEIVGLERVQEEVVLERVPWETGDEFRAPQMEGLRRDLMATGLFSVVEVNHGYELDEEDLLPMQVRVRERSPRTFRAGIGYQSDIGPELRLGWVHRNLRGKGETLEADLQLSDVERFLGGSYTIPSFMRPDQRLILKSGYREEYQDAYDATSISATGTVDRDLTRELSVGAGAGYRLAQVEQMGEKTDLGLLFFPGNLLYDARDNELDPSQGLRFNLRLTPFLDTMDLETRFLKTYASLSNYLELWPQRIVLANRVAYGAIGAEDKRKVPPDERFYAGGGGSIRGYAYQKVGPMEDGDPIGGLALAEVNTELRFKLSRNSGLVMFLDGGQAYEDSYPDFSENLRWGTGIGYRYYTDFGPLRADIAFPLNRRSKDSAYQLYLSIGQAF</sequence>
<keyword evidence="6" id="KW-1185">Reference proteome</keyword>
<evidence type="ECO:0000259" key="4">
    <source>
        <dbReference type="Pfam" id="PF01103"/>
    </source>
</evidence>
<dbReference type="EMBL" id="ACJN02000003">
    <property type="protein sequence ID" value="EFI33900.1"/>
    <property type="molecule type" value="Genomic_DNA"/>
</dbReference>
<dbReference type="InterPro" id="IPR000184">
    <property type="entry name" value="Bac_surfAg_D15"/>
</dbReference>